<keyword evidence="17" id="KW-1185">Reference proteome</keyword>
<evidence type="ECO:0000256" key="13">
    <source>
        <dbReference type="ARBA" id="ARBA00048483"/>
    </source>
</evidence>
<dbReference type="PROSITE" id="PS51384">
    <property type="entry name" value="FAD_FR"/>
    <property type="match status" value="1"/>
</dbReference>
<dbReference type="GO" id="GO:0052851">
    <property type="term" value="F:ferric-chelate reductase (NADPH) activity"/>
    <property type="evidence" value="ECO:0007669"/>
    <property type="project" value="UniProtKB-EC"/>
</dbReference>
<feature type="transmembrane region" description="Helical" evidence="14">
    <location>
        <begin position="279"/>
        <end position="297"/>
    </location>
</feature>
<organism evidence="16 17">
    <name type="scientific">Cristinia sonorae</name>
    <dbReference type="NCBI Taxonomy" id="1940300"/>
    <lineage>
        <taxon>Eukaryota</taxon>
        <taxon>Fungi</taxon>
        <taxon>Dikarya</taxon>
        <taxon>Basidiomycota</taxon>
        <taxon>Agaricomycotina</taxon>
        <taxon>Agaricomycetes</taxon>
        <taxon>Agaricomycetidae</taxon>
        <taxon>Agaricales</taxon>
        <taxon>Pleurotineae</taxon>
        <taxon>Stephanosporaceae</taxon>
        <taxon>Cristinia</taxon>
    </lineage>
</organism>
<dbReference type="SUPFAM" id="SSF52343">
    <property type="entry name" value="Ferredoxin reductase-like, C-terminal NADP-linked domain"/>
    <property type="match status" value="1"/>
</dbReference>
<protein>
    <recommendedName>
        <fullName evidence="3">ferric-chelate reductase (NADPH)</fullName>
        <ecNumber evidence="3">1.16.1.9</ecNumber>
    </recommendedName>
</protein>
<proteinExistence type="inferred from homology"/>
<dbReference type="Gene3D" id="3.40.50.80">
    <property type="entry name" value="Nucleotide-binding domain of ferredoxin-NADP reductase (FNR) module"/>
    <property type="match status" value="1"/>
</dbReference>
<dbReference type="SUPFAM" id="SSF63380">
    <property type="entry name" value="Riboflavin synthase domain-like"/>
    <property type="match status" value="1"/>
</dbReference>
<feature type="domain" description="FAD-binding FR-type" evidence="15">
    <location>
        <begin position="384"/>
        <end position="501"/>
    </location>
</feature>
<evidence type="ECO:0000256" key="9">
    <source>
        <dbReference type="ARBA" id="ARBA00023002"/>
    </source>
</evidence>
<comment type="catalytic activity">
    <reaction evidence="13">
        <text>2 a Fe(II)-siderophore + NADP(+) + H(+) = 2 a Fe(III)-siderophore + NADPH</text>
        <dbReference type="Rhea" id="RHEA:28795"/>
        <dbReference type="Rhea" id="RHEA-COMP:11342"/>
        <dbReference type="Rhea" id="RHEA-COMP:11344"/>
        <dbReference type="ChEBI" id="CHEBI:15378"/>
        <dbReference type="ChEBI" id="CHEBI:29033"/>
        <dbReference type="ChEBI" id="CHEBI:29034"/>
        <dbReference type="ChEBI" id="CHEBI:57783"/>
        <dbReference type="ChEBI" id="CHEBI:58349"/>
        <dbReference type="EC" id="1.16.1.9"/>
    </reaction>
</comment>
<feature type="transmembrane region" description="Helical" evidence="14">
    <location>
        <begin position="342"/>
        <end position="358"/>
    </location>
</feature>
<dbReference type="AlphaFoldDB" id="A0A8K0UEZ6"/>
<feature type="transmembrane region" description="Helical" evidence="14">
    <location>
        <begin position="317"/>
        <end position="335"/>
    </location>
</feature>
<comment type="subcellular location">
    <subcellularLocation>
        <location evidence="1">Cell membrane</location>
        <topology evidence="1">Multi-pass membrane protein</topology>
    </subcellularLocation>
</comment>
<dbReference type="GO" id="GO:0015677">
    <property type="term" value="P:copper ion import"/>
    <property type="evidence" value="ECO:0007669"/>
    <property type="project" value="TreeGrafter"/>
</dbReference>
<dbReference type="EC" id="1.16.1.9" evidence="3"/>
<dbReference type="InterPro" id="IPR039261">
    <property type="entry name" value="FNR_nucleotide-bd"/>
</dbReference>
<dbReference type="EMBL" id="JAEVFJ010000058">
    <property type="protein sequence ID" value="KAH8078725.1"/>
    <property type="molecule type" value="Genomic_DNA"/>
</dbReference>
<evidence type="ECO:0000259" key="15">
    <source>
        <dbReference type="PROSITE" id="PS51384"/>
    </source>
</evidence>
<dbReference type="PANTHER" id="PTHR32361:SF9">
    <property type="entry name" value="FERRIC REDUCTASE TRANSMEMBRANE COMPONENT 3-RELATED"/>
    <property type="match status" value="1"/>
</dbReference>
<dbReference type="PANTHER" id="PTHR32361">
    <property type="entry name" value="FERRIC/CUPRIC REDUCTASE TRANSMEMBRANE COMPONENT"/>
    <property type="match status" value="1"/>
</dbReference>
<gene>
    <name evidence="16" type="ORF">BXZ70DRAFT_1080874</name>
</gene>
<keyword evidence="7" id="KW-0249">Electron transport</keyword>
<dbReference type="SFLD" id="SFLDG01168">
    <property type="entry name" value="Ferric_reductase_subgroup_(FRE"/>
    <property type="match status" value="1"/>
</dbReference>
<evidence type="ECO:0000256" key="11">
    <source>
        <dbReference type="ARBA" id="ARBA00023136"/>
    </source>
</evidence>
<keyword evidence="9" id="KW-0560">Oxidoreductase</keyword>
<evidence type="ECO:0000256" key="10">
    <source>
        <dbReference type="ARBA" id="ARBA00023065"/>
    </source>
</evidence>
<dbReference type="SFLD" id="SFLDS00052">
    <property type="entry name" value="Ferric_Reductase_Domain"/>
    <property type="match status" value="1"/>
</dbReference>
<sequence length="681" mass="75036">MHMHMYHHARSLHARSFNSVNATALLPRLIVETPFDHAKFVYHLNLFIVVVVVLFILCAIPRLFYRFSHPDEWRNGHFLRSKPVPGGINVAFSAPLSDDEKEKATVSPLKPAYFSPTSLPVQQPRVMTLDEHITTSINLYDETDDRVIGGKYNTDLSRNISTTSTMNLLSRNASTATTASTRVRRRREGLPAHMPSLSSRIPFTLRPGMDVGKALVLICYFGILLYGTFHKSNVFSNAVRTGFLAVSQIPVVVVLGTKNNFIGMLLGMGYERLNVFHRYAGLLLVLACNVHTLGYFYEWALEGTVAKHMAEPVNARATVGLVCIDILAFFSTSFWRNRFYNVFLVTHVIAVLGLLSSICMHSSAAAPYVWMAIAIYIVDRIIRGLKTRYTTARLTPITDLGMTRVELPAINDGWRAGQHVRLQVLSKGMGRMGWAEVHPFTIASISQAEDGSGLVLMCKKTGSWTRKLFDLAKKSTSELVKTNSQEVKVLVEGPYGGPGHTMFCSFSGAMFVCGGSGITFALSAIQDLVEKDLVGESRVKTIDLVWTIPDPTLLRPLLPLFSDLLTTRTYADLCIHVHYTRAGFDPTVLKSGPLTSLPPNLTLNAGRPKLASVLSGVLERATALNFQGKGTAGWKKSQGVVVGVCGPLSLGDEVRSVVRGVERRTLKAAGGIEIHEEVFGW</sequence>
<dbReference type="InterPro" id="IPR013121">
    <property type="entry name" value="Fe_red_NAD-bd_6"/>
</dbReference>
<feature type="transmembrane region" description="Helical" evidence="14">
    <location>
        <begin position="42"/>
        <end position="65"/>
    </location>
</feature>
<keyword evidence="6 14" id="KW-0812">Transmembrane</keyword>
<reference evidence="16" key="1">
    <citation type="journal article" date="2021" name="New Phytol.">
        <title>Evolutionary innovations through gain and loss of genes in the ectomycorrhizal Boletales.</title>
        <authorList>
            <person name="Wu G."/>
            <person name="Miyauchi S."/>
            <person name="Morin E."/>
            <person name="Kuo A."/>
            <person name="Drula E."/>
            <person name="Varga T."/>
            <person name="Kohler A."/>
            <person name="Feng B."/>
            <person name="Cao Y."/>
            <person name="Lipzen A."/>
            <person name="Daum C."/>
            <person name="Hundley H."/>
            <person name="Pangilinan J."/>
            <person name="Johnson J."/>
            <person name="Barry K."/>
            <person name="LaButti K."/>
            <person name="Ng V."/>
            <person name="Ahrendt S."/>
            <person name="Min B."/>
            <person name="Choi I.G."/>
            <person name="Park H."/>
            <person name="Plett J.M."/>
            <person name="Magnuson J."/>
            <person name="Spatafora J.W."/>
            <person name="Nagy L.G."/>
            <person name="Henrissat B."/>
            <person name="Grigoriev I.V."/>
            <person name="Yang Z.L."/>
            <person name="Xu J."/>
            <person name="Martin F.M."/>
        </authorList>
    </citation>
    <scope>NUCLEOTIDE SEQUENCE</scope>
    <source>
        <strain evidence="16">KKN 215</strain>
    </source>
</reference>
<dbReference type="Pfam" id="PF01794">
    <property type="entry name" value="Ferric_reduct"/>
    <property type="match status" value="1"/>
</dbReference>
<dbReference type="CDD" id="cd06186">
    <property type="entry name" value="NOX_Duox_like_FAD_NADP"/>
    <property type="match status" value="1"/>
</dbReference>
<evidence type="ECO:0000256" key="1">
    <source>
        <dbReference type="ARBA" id="ARBA00004651"/>
    </source>
</evidence>
<feature type="transmembrane region" description="Helical" evidence="14">
    <location>
        <begin position="249"/>
        <end position="267"/>
    </location>
</feature>
<name>A0A8K0UEZ6_9AGAR</name>
<dbReference type="InterPro" id="IPR017938">
    <property type="entry name" value="Riboflavin_synthase-like_b-brl"/>
</dbReference>
<dbReference type="OrthoDB" id="17725at2759"/>
<evidence type="ECO:0000313" key="17">
    <source>
        <dbReference type="Proteomes" id="UP000813824"/>
    </source>
</evidence>
<dbReference type="InterPro" id="IPR013130">
    <property type="entry name" value="Fe3_Rdtase_TM_dom"/>
</dbReference>
<evidence type="ECO:0000256" key="3">
    <source>
        <dbReference type="ARBA" id="ARBA00012668"/>
    </source>
</evidence>
<evidence type="ECO:0000313" key="16">
    <source>
        <dbReference type="EMBL" id="KAH8078725.1"/>
    </source>
</evidence>
<dbReference type="Proteomes" id="UP000813824">
    <property type="component" value="Unassembled WGS sequence"/>
</dbReference>
<keyword evidence="8 14" id="KW-1133">Transmembrane helix</keyword>
<evidence type="ECO:0000256" key="7">
    <source>
        <dbReference type="ARBA" id="ARBA00022982"/>
    </source>
</evidence>
<evidence type="ECO:0000256" key="12">
    <source>
        <dbReference type="ARBA" id="ARBA00023180"/>
    </source>
</evidence>
<comment type="similarity">
    <text evidence="2">Belongs to the ferric reductase (FRE) family.</text>
</comment>
<dbReference type="InterPro" id="IPR013112">
    <property type="entry name" value="FAD-bd_8"/>
</dbReference>
<keyword evidence="5" id="KW-1003">Cell membrane</keyword>
<keyword evidence="10" id="KW-0406">Ion transport</keyword>
<keyword evidence="4" id="KW-0813">Transport</keyword>
<keyword evidence="12" id="KW-0325">Glycoprotein</keyword>
<comment type="caution">
    <text evidence="16">The sequence shown here is derived from an EMBL/GenBank/DDBJ whole genome shotgun (WGS) entry which is preliminary data.</text>
</comment>
<dbReference type="GO" id="GO:0005886">
    <property type="term" value="C:plasma membrane"/>
    <property type="evidence" value="ECO:0007669"/>
    <property type="project" value="UniProtKB-SubCell"/>
</dbReference>
<dbReference type="GO" id="GO:0006826">
    <property type="term" value="P:iron ion transport"/>
    <property type="evidence" value="ECO:0007669"/>
    <property type="project" value="TreeGrafter"/>
</dbReference>
<evidence type="ECO:0000256" key="4">
    <source>
        <dbReference type="ARBA" id="ARBA00022448"/>
    </source>
</evidence>
<evidence type="ECO:0000256" key="14">
    <source>
        <dbReference type="SAM" id="Phobius"/>
    </source>
</evidence>
<feature type="transmembrane region" description="Helical" evidence="14">
    <location>
        <begin position="211"/>
        <end position="229"/>
    </location>
</feature>
<dbReference type="InterPro" id="IPR051410">
    <property type="entry name" value="Ferric/Cupric_Reductase"/>
</dbReference>
<dbReference type="InterPro" id="IPR017927">
    <property type="entry name" value="FAD-bd_FR_type"/>
</dbReference>
<evidence type="ECO:0000256" key="8">
    <source>
        <dbReference type="ARBA" id="ARBA00022989"/>
    </source>
</evidence>
<dbReference type="GO" id="GO:0006879">
    <property type="term" value="P:intracellular iron ion homeostasis"/>
    <property type="evidence" value="ECO:0007669"/>
    <property type="project" value="TreeGrafter"/>
</dbReference>
<evidence type="ECO:0000256" key="2">
    <source>
        <dbReference type="ARBA" id="ARBA00006278"/>
    </source>
</evidence>
<evidence type="ECO:0000256" key="6">
    <source>
        <dbReference type="ARBA" id="ARBA00022692"/>
    </source>
</evidence>
<keyword evidence="11 14" id="KW-0472">Membrane</keyword>
<dbReference type="Pfam" id="PF08022">
    <property type="entry name" value="FAD_binding_8"/>
    <property type="match status" value="1"/>
</dbReference>
<accession>A0A8K0UEZ6</accession>
<dbReference type="Pfam" id="PF08030">
    <property type="entry name" value="NAD_binding_6"/>
    <property type="match status" value="1"/>
</dbReference>
<evidence type="ECO:0000256" key="5">
    <source>
        <dbReference type="ARBA" id="ARBA00022475"/>
    </source>
</evidence>